<evidence type="ECO:0000313" key="7">
    <source>
        <dbReference type="Proteomes" id="UP000216225"/>
    </source>
</evidence>
<proteinExistence type="inferred from homology"/>
<dbReference type="Gene3D" id="1.10.10.10">
    <property type="entry name" value="Winged helix-like DNA-binding domain superfamily/Winged helix DNA-binding domain"/>
    <property type="match status" value="1"/>
</dbReference>
<sequence>MSGTFNKVHLIRQVDLFTLKLFLSVVEEGQVGRAAARENIAASAATKRVQDLEEIVGVPLFDRNPRGVIPTAAGLVLARHLTQVFGTFEDIRRDISEFTEGVRGMIRVASTGGIIFQYLSREIGEFARSFPQVDIDLREGSNPEVLRAVTQGEVDVGVFAVAPGLTEGAFDVREYRTDRLIAVVPIGHPLAQRHSVKITDLLAYNYIAIAPSTSLMAQVRQAAANAGIVFKPKYTVNSVYAAAGLVRVNLGVTIQPDHMLTPQDLEFVQTVPLDEPWAARLLLVATPQGRSVSVATRNFIAQLTDRPG</sequence>
<dbReference type="RefSeq" id="WP_094438276.1">
    <property type="nucleotide sequence ID" value="NZ_AP024172.1"/>
</dbReference>
<dbReference type="InterPro" id="IPR050950">
    <property type="entry name" value="HTH-type_LysR_regulators"/>
</dbReference>
<dbReference type="InterPro" id="IPR005119">
    <property type="entry name" value="LysR_subst-bd"/>
</dbReference>
<dbReference type="InterPro" id="IPR036388">
    <property type="entry name" value="WH-like_DNA-bd_sf"/>
</dbReference>
<protein>
    <submittedName>
        <fullName evidence="6">LysR family transcriptional regulator</fullName>
    </submittedName>
</protein>
<accession>A0A3R7IT49</accession>
<keyword evidence="4" id="KW-0804">Transcription</keyword>
<comment type="caution">
    <text evidence="6">The sequence shown here is derived from an EMBL/GenBank/DDBJ whole genome shotgun (WGS) entry which is preliminary data.</text>
</comment>
<evidence type="ECO:0000256" key="2">
    <source>
        <dbReference type="ARBA" id="ARBA00023015"/>
    </source>
</evidence>
<dbReference type="GO" id="GO:0003677">
    <property type="term" value="F:DNA binding"/>
    <property type="evidence" value="ECO:0007669"/>
    <property type="project" value="UniProtKB-KW"/>
</dbReference>
<dbReference type="Pfam" id="PF00126">
    <property type="entry name" value="HTH_1"/>
    <property type="match status" value="1"/>
</dbReference>
<dbReference type="SUPFAM" id="SSF53850">
    <property type="entry name" value="Periplasmic binding protein-like II"/>
    <property type="match status" value="1"/>
</dbReference>
<dbReference type="GO" id="GO:0003700">
    <property type="term" value="F:DNA-binding transcription factor activity"/>
    <property type="evidence" value="ECO:0007669"/>
    <property type="project" value="InterPro"/>
</dbReference>
<dbReference type="InterPro" id="IPR036390">
    <property type="entry name" value="WH_DNA-bd_sf"/>
</dbReference>
<dbReference type="PANTHER" id="PTHR30419:SF2">
    <property type="entry name" value="LYSR FAMILY TRANSCRIPTIONAL REGULATOR"/>
    <property type="match status" value="1"/>
</dbReference>
<organism evidence="6 7">
    <name type="scientific">Alicycliphilus denitrificans</name>
    <dbReference type="NCBI Taxonomy" id="179636"/>
    <lineage>
        <taxon>Bacteria</taxon>
        <taxon>Pseudomonadati</taxon>
        <taxon>Pseudomonadota</taxon>
        <taxon>Betaproteobacteria</taxon>
        <taxon>Burkholderiales</taxon>
        <taxon>Comamonadaceae</taxon>
        <taxon>Alicycliphilus</taxon>
    </lineage>
</organism>
<keyword evidence="3" id="KW-0238">DNA-binding</keyword>
<evidence type="ECO:0000313" key="6">
    <source>
        <dbReference type="EMBL" id="RKJ96722.1"/>
    </source>
</evidence>
<dbReference type="Proteomes" id="UP000216225">
    <property type="component" value="Unassembled WGS sequence"/>
</dbReference>
<reference evidence="6 7" key="1">
    <citation type="submission" date="2018-09" db="EMBL/GenBank/DDBJ databases">
        <title>Genome comparison of Alicycliphilus sp. BQ1, a polyurethanolytic bacterium, with its closest phylogenetic relatives Alicycliphilus denitrificans BC and K601, unable to attack polyurethane.</title>
        <authorList>
            <person name="Loza-Tavera H."/>
            <person name="Lozano L."/>
            <person name="Cevallos M."/>
            <person name="Maya-Lucas O."/>
            <person name="Garcia-Mena J."/>
            <person name="Hernandez J."/>
        </authorList>
    </citation>
    <scope>NUCLEOTIDE SEQUENCE [LARGE SCALE GENOMIC DNA]</scope>
    <source>
        <strain evidence="6 7">BQ1</strain>
    </source>
</reference>
<comment type="similarity">
    <text evidence="1">Belongs to the LysR transcriptional regulatory family.</text>
</comment>
<dbReference type="Gene3D" id="3.40.190.290">
    <property type="match status" value="1"/>
</dbReference>
<dbReference type="PROSITE" id="PS50931">
    <property type="entry name" value="HTH_LYSR"/>
    <property type="match status" value="1"/>
</dbReference>
<dbReference type="AlphaFoldDB" id="A0A3R7IT49"/>
<dbReference type="SUPFAM" id="SSF46785">
    <property type="entry name" value="Winged helix' DNA-binding domain"/>
    <property type="match status" value="1"/>
</dbReference>
<evidence type="ECO:0000256" key="4">
    <source>
        <dbReference type="ARBA" id="ARBA00023163"/>
    </source>
</evidence>
<dbReference type="GO" id="GO:0005829">
    <property type="term" value="C:cytosol"/>
    <property type="evidence" value="ECO:0007669"/>
    <property type="project" value="TreeGrafter"/>
</dbReference>
<dbReference type="InterPro" id="IPR000847">
    <property type="entry name" value="LysR_HTH_N"/>
</dbReference>
<name>A0A3R7IT49_9BURK</name>
<dbReference type="PANTHER" id="PTHR30419">
    <property type="entry name" value="HTH-TYPE TRANSCRIPTIONAL REGULATOR YBHD"/>
    <property type="match status" value="1"/>
</dbReference>
<feature type="domain" description="HTH lysR-type" evidence="5">
    <location>
        <begin position="19"/>
        <end position="71"/>
    </location>
</feature>
<evidence type="ECO:0000256" key="3">
    <source>
        <dbReference type="ARBA" id="ARBA00023125"/>
    </source>
</evidence>
<dbReference type="Pfam" id="PF03466">
    <property type="entry name" value="LysR_substrate"/>
    <property type="match status" value="1"/>
</dbReference>
<evidence type="ECO:0000256" key="1">
    <source>
        <dbReference type="ARBA" id="ARBA00009437"/>
    </source>
</evidence>
<keyword evidence="2" id="KW-0805">Transcription regulation</keyword>
<gene>
    <name evidence="6" type="ORF">CE154_011945</name>
</gene>
<evidence type="ECO:0000259" key="5">
    <source>
        <dbReference type="PROSITE" id="PS50931"/>
    </source>
</evidence>
<dbReference type="EMBL" id="NKDB02000002">
    <property type="protein sequence ID" value="RKJ96722.1"/>
    <property type="molecule type" value="Genomic_DNA"/>
</dbReference>